<reference evidence="2 3" key="1">
    <citation type="journal article" date="2013" name="Nat. Commun.">
        <title>The evolution and pathogenic mechanisms of the rice sheath blight pathogen.</title>
        <authorList>
            <person name="Zheng A."/>
            <person name="Lin R."/>
            <person name="Xu L."/>
            <person name="Qin P."/>
            <person name="Tang C."/>
            <person name="Ai P."/>
            <person name="Zhang D."/>
            <person name="Liu Y."/>
            <person name="Sun Z."/>
            <person name="Feng H."/>
            <person name="Wang Y."/>
            <person name="Chen Y."/>
            <person name="Liang X."/>
            <person name="Fu R."/>
            <person name="Li Q."/>
            <person name="Zhang J."/>
            <person name="Yu X."/>
            <person name="Xie Z."/>
            <person name="Ding L."/>
            <person name="Guan P."/>
            <person name="Tang J."/>
            <person name="Liang Y."/>
            <person name="Wang S."/>
            <person name="Deng Q."/>
            <person name="Li S."/>
            <person name="Zhu J."/>
            <person name="Wang L."/>
            <person name="Liu H."/>
            <person name="Li P."/>
        </authorList>
    </citation>
    <scope>NUCLEOTIDE SEQUENCE [LARGE SCALE GENOMIC DNA]</scope>
    <source>
        <strain evidence="3">AG-1 IA</strain>
    </source>
</reference>
<dbReference type="OrthoDB" id="16079at2759"/>
<evidence type="ECO:0000256" key="1">
    <source>
        <dbReference type="SAM" id="MobiDB-lite"/>
    </source>
</evidence>
<dbReference type="Proteomes" id="UP000011668">
    <property type="component" value="Unassembled WGS sequence"/>
</dbReference>
<proteinExistence type="predicted"/>
<feature type="region of interest" description="Disordered" evidence="1">
    <location>
        <begin position="413"/>
        <end position="443"/>
    </location>
</feature>
<dbReference type="Gene3D" id="3.40.50.150">
    <property type="entry name" value="Vaccinia Virus protein VP39"/>
    <property type="match status" value="1"/>
</dbReference>
<dbReference type="STRING" id="983506.L8WVW9"/>
<accession>L8WVW9</accession>
<evidence type="ECO:0000313" key="2">
    <source>
        <dbReference type="EMBL" id="ELU40962.1"/>
    </source>
</evidence>
<dbReference type="AlphaFoldDB" id="L8WVW9"/>
<dbReference type="EMBL" id="AFRT01001242">
    <property type="protein sequence ID" value="ELU40962.1"/>
    <property type="molecule type" value="Genomic_DNA"/>
</dbReference>
<organism evidence="2 3">
    <name type="scientific">Thanatephorus cucumeris (strain AG1-IA)</name>
    <name type="common">Rice sheath blight fungus</name>
    <name type="synonym">Rhizoctonia solani</name>
    <dbReference type="NCBI Taxonomy" id="983506"/>
    <lineage>
        <taxon>Eukaryota</taxon>
        <taxon>Fungi</taxon>
        <taxon>Dikarya</taxon>
        <taxon>Basidiomycota</taxon>
        <taxon>Agaricomycotina</taxon>
        <taxon>Agaricomycetes</taxon>
        <taxon>Cantharellales</taxon>
        <taxon>Ceratobasidiaceae</taxon>
        <taxon>Rhizoctonia</taxon>
        <taxon>Rhizoctonia solani AG-1</taxon>
    </lineage>
</organism>
<protein>
    <submittedName>
        <fullName evidence="2">RrnaAD domain-containing protein</fullName>
    </submittedName>
</protein>
<dbReference type="InterPro" id="IPR029063">
    <property type="entry name" value="SAM-dependent_MTases_sf"/>
</dbReference>
<gene>
    <name evidence="2" type="ORF">AG1IA_05008</name>
</gene>
<sequence>MLVARRPPTSRNVSSLRRIHAYTDTSYLKSKNHTLSCSPQHSPHKRLEYFRLDTSRSFHTSSPCLGIPSVSANGPIQSPQYLAAVELINSRLATKYPNGRAVYSPEKNPLACPSLPVPEAIGTRFNLSSTKGRCSLIDPEAARAFVRGALGLGEDQSQGSEKEGRVIIEAFPAADRPWRSDEGTTGTTKIRGQESYCPRRGTQVFTRSQEYYDDRVHVLSQSGFIWETYDTVKDLGLLDDIAVEDWKAGPHSSLSFIGHLPLGPVGEQLIAQLFRAIPERSWLFKYGRMRMSWILAQRMLEVCQRDPIQIHKCLTYSLKRISSPPQRAARCKLTIVSEATANIAPAVPHEVLEGYDQHFWPQSESAVGGKKKTPRIGQPFVAINVDPQAEGSILSRDEARQLNVQQAVTSATDRAQGLVSDTTSSNPLAESSASKAQVTQAGTTQPGLRVTLDKWDYVLRQLFILKSTPLEKAIQYVITPVDPASFVHLKSRNLGPGAAILLSKLTGPEVPESQKVNTKQPINAMSLRDFARVVEEFHKWPFAPDVSTLLIPVLDSSHCVNYRSCSLPTKARKKETKISR</sequence>
<comment type="caution">
    <text evidence="2">The sequence shown here is derived from an EMBL/GenBank/DDBJ whole genome shotgun (WGS) entry which is preliminary data.</text>
</comment>
<keyword evidence="3" id="KW-1185">Reference proteome</keyword>
<dbReference type="Gene3D" id="1.10.8.100">
    <property type="entry name" value="Ribosomal RNA adenine dimethylase-like, domain 2"/>
    <property type="match status" value="2"/>
</dbReference>
<dbReference type="InterPro" id="IPR023165">
    <property type="entry name" value="rRNA_Ade_diMease-like_C"/>
</dbReference>
<name>L8WVW9_THACA</name>
<evidence type="ECO:0000313" key="3">
    <source>
        <dbReference type="Proteomes" id="UP000011668"/>
    </source>
</evidence>
<dbReference type="HOGENOM" id="CLU_470240_0_0_1"/>